<dbReference type="GeneID" id="75180738"/>
<gene>
    <name evidence="2" type="ORF">D8771_22020</name>
</gene>
<comment type="caution">
    <text evidence="2">The sequence shown here is derived from an EMBL/GenBank/DDBJ whole genome shotgun (WGS) entry which is preliminary data.</text>
</comment>
<feature type="signal peptide" evidence="1">
    <location>
        <begin position="1"/>
        <end position="30"/>
    </location>
</feature>
<keyword evidence="1" id="KW-0732">Signal</keyword>
<dbReference type="AlphaFoldDB" id="A0A8H1QNC7"/>
<reference evidence="2 3" key="1">
    <citation type="submission" date="2018-10" db="EMBL/GenBank/DDBJ databases">
        <title>Isolation of pseudouridimycin from Streptomyces albus DSM 40763.</title>
        <authorList>
            <person name="Rosenqvist P."/>
            <person name="Metsae-Ketelae M."/>
            <person name="Virta P."/>
        </authorList>
    </citation>
    <scope>NUCLEOTIDE SEQUENCE [LARGE SCALE GENOMIC DNA]</scope>
    <source>
        <strain evidence="2 3">DSM 40763</strain>
    </source>
</reference>
<sequence>MKTRIRKTASLLAVAGAATLLLGTAGSANAASAPASQAGTKAVSQPAAGWEFFDDYWTYDGCEAEGYRGKERGEWLDFQCRPSAIDWNLWVLRP</sequence>
<dbReference type="RefSeq" id="WP_016470440.1">
    <property type="nucleotide sequence ID" value="NZ_BNEJ01000031.1"/>
</dbReference>
<protein>
    <recommendedName>
        <fullName evidence="4">Secreted protein</fullName>
    </recommendedName>
</protein>
<feature type="chain" id="PRO_5034423677" description="Secreted protein" evidence="1">
    <location>
        <begin position="31"/>
        <end position="94"/>
    </location>
</feature>
<organism evidence="2 3">
    <name type="scientific">Streptomyces albus</name>
    <dbReference type="NCBI Taxonomy" id="1888"/>
    <lineage>
        <taxon>Bacteria</taxon>
        <taxon>Bacillati</taxon>
        <taxon>Actinomycetota</taxon>
        <taxon>Actinomycetes</taxon>
        <taxon>Kitasatosporales</taxon>
        <taxon>Streptomycetaceae</taxon>
        <taxon>Streptomyces</taxon>
    </lineage>
</organism>
<name>A0A8H1QNC7_9ACTN</name>
<evidence type="ECO:0000313" key="2">
    <source>
        <dbReference type="EMBL" id="TGG80471.1"/>
    </source>
</evidence>
<dbReference type="EMBL" id="RCIY01000069">
    <property type="protein sequence ID" value="TGG80471.1"/>
    <property type="molecule type" value="Genomic_DNA"/>
</dbReference>
<dbReference type="Proteomes" id="UP000298111">
    <property type="component" value="Unassembled WGS sequence"/>
</dbReference>
<evidence type="ECO:0000313" key="3">
    <source>
        <dbReference type="Proteomes" id="UP000298111"/>
    </source>
</evidence>
<evidence type="ECO:0000256" key="1">
    <source>
        <dbReference type="SAM" id="SignalP"/>
    </source>
</evidence>
<evidence type="ECO:0008006" key="4">
    <source>
        <dbReference type="Google" id="ProtNLM"/>
    </source>
</evidence>
<proteinExistence type="predicted"/>
<accession>A0A8H1QNC7</accession>